<evidence type="ECO:0000259" key="2">
    <source>
        <dbReference type="Pfam" id="PF07587"/>
    </source>
</evidence>
<dbReference type="InterPro" id="IPR022655">
    <property type="entry name" value="DUF1553"/>
</dbReference>
<dbReference type="InterPro" id="IPR011429">
    <property type="entry name" value="Cyt_c_Planctomycete-type"/>
</dbReference>
<dbReference type="GO" id="GO:0020037">
    <property type="term" value="F:heme binding"/>
    <property type="evidence" value="ECO:0007669"/>
    <property type="project" value="InterPro"/>
</dbReference>
<dbReference type="RefSeq" id="WP_146535066.1">
    <property type="nucleotide sequence ID" value="NZ_SJPX01000003.1"/>
</dbReference>
<dbReference type="PANTHER" id="PTHR35889">
    <property type="entry name" value="CYCLOINULO-OLIGOSACCHARIDE FRUCTANOTRANSFERASE-RELATED"/>
    <property type="match status" value="1"/>
</dbReference>
<dbReference type="Pfam" id="PF07635">
    <property type="entry name" value="PSCyt1"/>
    <property type="match status" value="1"/>
</dbReference>
<evidence type="ECO:0000259" key="1">
    <source>
        <dbReference type="Pfam" id="PF07583"/>
    </source>
</evidence>
<comment type="caution">
    <text evidence="4">The sequence shown here is derived from an EMBL/GenBank/DDBJ whole genome shotgun (WGS) entry which is preliminary data.</text>
</comment>
<feature type="domain" description="Cytochrome C Planctomycete-type" evidence="3">
    <location>
        <begin position="39"/>
        <end position="92"/>
    </location>
</feature>
<reference evidence="4 5" key="1">
    <citation type="submission" date="2019-02" db="EMBL/GenBank/DDBJ databases">
        <title>Deep-cultivation of Planctomycetes and their phenomic and genomic characterization uncovers novel biology.</title>
        <authorList>
            <person name="Wiegand S."/>
            <person name="Jogler M."/>
            <person name="Boedeker C."/>
            <person name="Pinto D."/>
            <person name="Vollmers J."/>
            <person name="Rivas-Marin E."/>
            <person name="Kohn T."/>
            <person name="Peeters S.H."/>
            <person name="Heuer A."/>
            <person name="Rast P."/>
            <person name="Oberbeckmann S."/>
            <person name="Bunk B."/>
            <person name="Jeske O."/>
            <person name="Meyerdierks A."/>
            <person name="Storesund J.E."/>
            <person name="Kallscheuer N."/>
            <person name="Luecker S."/>
            <person name="Lage O.M."/>
            <person name="Pohl T."/>
            <person name="Merkel B.J."/>
            <person name="Hornburger P."/>
            <person name="Mueller R.-W."/>
            <person name="Bruemmer F."/>
            <person name="Labrenz M."/>
            <person name="Spormann A.M."/>
            <person name="Op Den Camp H."/>
            <person name="Overmann J."/>
            <person name="Amann R."/>
            <person name="Jetten M.S.M."/>
            <person name="Mascher T."/>
            <person name="Medema M.H."/>
            <person name="Devos D.P."/>
            <person name="Kaster A.-K."/>
            <person name="Ovreas L."/>
            <person name="Rohde M."/>
            <person name="Galperin M.Y."/>
            <person name="Jogler C."/>
        </authorList>
    </citation>
    <scope>NUCLEOTIDE SEQUENCE [LARGE SCALE GENOMIC DNA]</scope>
    <source>
        <strain evidence="4 5">Poly59</strain>
    </source>
</reference>
<dbReference type="OrthoDB" id="127107at2"/>
<evidence type="ECO:0000259" key="3">
    <source>
        <dbReference type="Pfam" id="PF07635"/>
    </source>
</evidence>
<keyword evidence="5" id="KW-1185">Reference proteome</keyword>
<organism evidence="4 5">
    <name type="scientific">Rubripirellula reticaptiva</name>
    <dbReference type="NCBI Taxonomy" id="2528013"/>
    <lineage>
        <taxon>Bacteria</taxon>
        <taxon>Pseudomonadati</taxon>
        <taxon>Planctomycetota</taxon>
        <taxon>Planctomycetia</taxon>
        <taxon>Pirellulales</taxon>
        <taxon>Pirellulaceae</taxon>
        <taxon>Rubripirellula</taxon>
    </lineage>
</organism>
<dbReference type="SUPFAM" id="SSF46626">
    <property type="entry name" value="Cytochrome c"/>
    <property type="match status" value="1"/>
</dbReference>
<evidence type="ECO:0000313" key="5">
    <source>
        <dbReference type="Proteomes" id="UP000317977"/>
    </source>
</evidence>
<dbReference type="Pfam" id="PF07587">
    <property type="entry name" value="PSD1"/>
    <property type="match status" value="1"/>
</dbReference>
<dbReference type="PANTHER" id="PTHR35889:SF3">
    <property type="entry name" value="F-BOX DOMAIN-CONTAINING PROTEIN"/>
    <property type="match status" value="1"/>
</dbReference>
<accession>A0A5C6EVU5</accession>
<gene>
    <name evidence="4" type="ORF">Poly59_33810</name>
</gene>
<proteinExistence type="predicted"/>
<dbReference type="EMBL" id="SJPX01000003">
    <property type="protein sequence ID" value="TWU51786.1"/>
    <property type="molecule type" value="Genomic_DNA"/>
</dbReference>
<dbReference type="Pfam" id="PF07583">
    <property type="entry name" value="PSCyt2"/>
    <property type="match status" value="1"/>
</dbReference>
<protein>
    <submittedName>
        <fullName evidence="4">Planctomycete cytochrome C</fullName>
    </submittedName>
</protein>
<dbReference type="GO" id="GO:0009055">
    <property type="term" value="F:electron transfer activity"/>
    <property type="evidence" value="ECO:0007669"/>
    <property type="project" value="InterPro"/>
</dbReference>
<feature type="domain" description="DUF1549" evidence="1">
    <location>
        <begin position="140"/>
        <end position="348"/>
    </location>
</feature>
<dbReference type="InterPro" id="IPR011444">
    <property type="entry name" value="DUF1549"/>
</dbReference>
<dbReference type="AlphaFoldDB" id="A0A5C6EVU5"/>
<dbReference type="InterPro" id="IPR036909">
    <property type="entry name" value="Cyt_c-like_dom_sf"/>
</dbReference>
<dbReference type="Proteomes" id="UP000317977">
    <property type="component" value="Unassembled WGS sequence"/>
</dbReference>
<name>A0A5C6EVU5_9BACT</name>
<sequence>MRNLELLARVLLFGIIASPLWADDVSFNRDIRPILSDRCYFCHGFDENHREAGLRLDQAEAASDAIEPGKPDDSELLRRIISDDEDEVMPPRSAHKKPISDDEINLIRRWIQQGAQYEDHWAFVAPVKNDVKDAETSQAIDHFVGQRQSKHGLQFAPPATPAKWLRRVSLDLIGLPPTLAELDGFEKDVLERGDISYESAIDRVLASPHYGERMSLEWLDVARYADTNGFQMDAYRMNWPWRDWVTRALNSDMPFDQFTREQLAGDLLDDPTEDQMIATAFNRNHMINGEGGSIAEENLAKNNFDRVETTGTTWLGLTVGCCQCHDHKFDPLKQRDYYSMYSFFNQISETGRASKQFTAKKEQDRYEERFWVDKPYVAIATDQQTSKLDQLRQATKAAKDRLEATRSEFEPKFLVWIKEIQADPKLLEERIDNLYIRRNVNLAPLDNLKHKLTRGLVDYFISNHEPWSGLKKAVAEAEKAEQNYEAQIPLVMVMRDDQQRDTFILERGNYETPGEKVSPSVPEFLPPLPEGVKADRLAFANWLVSPEHPLTSRVTVNRYWQLMFGRGLVTTPDDFGLQGELPSHPDLLDWMAVDFRERGWSVKRLLRSIALSKTYRQSAAVDESVVAKDPKNIWLARGPRQRLDSRLLRDQALALSGLLVPELGGPPVAPYQPPGIWEPMSLNKNHYMQDDGDDLYRRSLYTVWRRVVAPANFFDAPSRQSCNVKPQRTSTPLHALTTLNDTTYVEAARVWADALSMLPDDASRLARMFYAATARQPDANEIKSLQSSLDQARKHFANHSDESAELLTVGDAISRSGMESTEHAAWTTVCLLVLNLDETLSK</sequence>
<evidence type="ECO:0000313" key="4">
    <source>
        <dbReference type="EMBL" id="TWU51786.1"/>
    </source>
</evidence>
<feature type="domain" description="DUF1553" evidence="2">
    <location>
        <begin position="535"/>
        <end position="787"/>
    </location>
</feature>